<evidence type="ECO:0000313" key="2">
    <source>
        <dbReference type="EMBL" id="VDI83491.1"/>
    </source>
</evidence>
<keyword evidence="3" id="KW-1185">Reference proteome</keyword>
<dbReference type="EMBL" id="UYJE01010467">
    <property type="protein sequence ID" value="VDI83491.1"/>
    <property type="molecule type" value="Genomic_DNA"/>
</dbReference>
<accession>A0A8B6CHX4</accession>
<reference evidence="1" key="1">
    <citation type="submission" date="2018-11" db="EMBL/GenBank/DDBJ databases">
        <authorList>
            <person name="Alioto T."/>
            <person name="Alioto T."/>
        </authorList>
    </citation>
    <scope>NUCLEOTIDE SEQUENCE</scope>
</reference>
<dbReference type="Gene3D" id="2.130.10.10">
    <property type="entry name" value="YVTN repeat-like/Quinoprotein amine dehydrogenase"/>
    <property type="match status" value="1"/>
</dbReference>
<dbReference type="AlphaFoldDB" id="A0A8B6CHX4"/>
<evidence type="ECO:0000313" key="3">
    <source>
        <dbReference type="Proteomes" id="UP000596742"/>
    </source>
</evidence>
<proteinExistence type="predicted"/>
<protein>
    <submittedName>
        <fullName evidence="1">Uncharacterized protein</fullName>
    </submittedName>
</protein>
<dbReference type="OrthoDB" id="6130127at2759"/>
<gene>
    <name evidence="1" type="ORF">MGAL_10B013947</name>
    <name evidence="2" type="ORF">MGAL_10B042110</name>
</gene>
<organism evidence="1 3">
    <name type="scientific">Mytilus galloprovincialis</name>
    <name type="common">Mediterranean mussel</name>
    <dbReference type="NCBI Taxonomy" id="29158"/>
    <lineage>
        <taxon>Eukaryota</taxon>
        <taxon>Metazoa</taxon>
        <taxon>Spiralia</taxon>
        <taxon>Lophotrochozoa</taxon>
        <taxon>Mollusca</taxon>
        <taxon>Bivalvia</taxon>
        <taxon>Autobranchia</taxon>
        <taxon>Pteriomorphia</taxon>
        <taxon>Mytilida</taxon>
        <taxon>Mytiloidea</taxon>
        <taxon>Mytilidae</taxon>
        <taxon>Mytilinae</taxon>
        <taxon>Mytilus</taxon>
    </lineage>
</organism>
<dbReference type="Proteomes" id="UP000596742">
    <property type="component" value="Unassembled WGS sequence"/>
</dbReference>
<sequence length="200" mass="21954">MDGRQWGIAMEEDNNTAWVTLPDIKTIQTVDITTMEKGRTIQVPCTCYGIGIVDDEIAVSGYGKIYIISKTGEFKTTIHVGGSELHSISVGEDRQIYFAQGNEQNTALKSVGLDGKVVSISAEETGSVVNVFSDKKGNVYFLDHRASNLKLFSLEDKYIKTILTTTDGLGRPYGLAFSRDWSKLFISNFSAGEILAFSCN</sequence>
<evidence type="ECO:0000313" key="1">
    <source>
        <dbReference type="EMBL" id="VDI04370.1"/>
    </source>
</evidence>
<dbReference type="InterPro" id="IPR015943">
    <property type="entry name" value="WD40/YVTN_repeat-like_dom_sf"/>
</dbReference>
<comment type="caution">
    <text evidence="1">The sequence shown here is derived from an EMBL/GenBank/DDBJ whole genome shotgun (WGS) entry which is preliminary data.</text>
</comment>
<dbReference type="SUPFAM" id="SSF63825">
    <property type="entry name" value="YWTD domain"/>
    <property type="match status" value="1"/>
</dbReference>
<name>A0A8B6CHX4_MYTGA</name>
<dbReference type="EMBL" id="UYJE01001695">
    <property type="protein sequence ID" value="VDI04370.1"/>
    <property type="molecule type" value="Genomic_DNA"/>
</dbReference>